<dbReference type="Gene3D" id="2.170.130.10">
    <property type="entry name" value="TonB-dependent receptor, plug domain"/>
    <property type="match status" value="1"/>
</dbReference>
<keyword evidence="2" id="KW-0813">Transport</keyword>
<name>A0ABP9KFP3_9SPHN</name>
<dbReference type="Proteomes" id="UP001500518">
    <property type="component" value="Unassembled WGS sequence"/>
</dbReference>
<dbReference type="EMBL" id="BAABHV010000010">
    <property type="protein sequence ID" value="GAA5056306.1"/>
    <property type="molecule type" value="Genomic_DNA"/>
</dbReference>
<gene>
    <name evidence="5" type="ORF">GCM10023208_20990</name>
</gene>
<proteinExistence type="inferred from homology"/>
<evidence type="ECO:0000256" key="1">
    <source>
        <dbReference type="ARBA" id="ARBA00022729"/>
    </source>
</evidence>
<evidence type="ECO:0000313" key="5">
    <source>
        <dbReference type="EMBL" id="GAA5056306.1"/>
    </source>
</evidence>
<dbReference type="SUPFAM" id="SSF56935">
    <property type="entry name" value="Porins"/>
    <property type="match status" value="1"/>
</dbReference>
<feature type="domain" description="TonB-dependent receptor plug" evidence="4">
    <location>
        <begin position="56"/>
        <end position="159"/>
    </location>
</feature>
<keyword evidence="2" id="KW-0812">Transmembrane</keyword>
<dbReference type="PROSITE" id="PS52016">
    <property type="entry name" value="TONB_DEPENDENT_REC_3"/>
    <property type="match status" value="1"/>
</dbReference>
<keyword evidence="2" id="KW-0472">Membrane</keyword>
<sequence>MRVKFALLGGAAISAVTVQAHAQGVVPQDDSSGEAIIVLGDRLEESVPEELEEYGSRLEIVDGRLIDEAGYVDASQALQSLVPGLYVAPKNGAFDYVNVSLAGSRSSEVLFLVDGVRISNRLYAGTTPLDTIPAHMIERIEVLKGPQALFYGTQAVGGVIRRDSISTTWPLRPASGTTVPATARTRPCGTCQVAMTMTAASSAAHS</sequence>
<reference evidence="6" key="1">
    <citation type="journal article" date="2019" name="Int. J. Syst. Evol. Microbiol.">
        <title>The Global Catalogue of Microorganisms (GCM) 10K type strain sequencing project: providing services to taxonomists for standard genome sequencing and annotation.</title>
        <authorList>
            <consortium name="The Broad Institute Genomics Platform"/>
            <consortium name="The Broad Institute Genome Sequencing Center for Infectious Disease"/>
            <person name="Wu L."/>
            <person name="Ma J."/>
        </authorList>
    </citation>
    <scope>NUCLEOTIDE SEQUENCE [LARGE SCALE GENOMIC DNA]</scope>
    <source>
        <strain evidence="6">JCM 18014</strain>
    </source>
</reference>
<keyword evidence="2" id="KW-0998">Cell outer membrane</keyword>
<evidence type="ECO:0000259" key="4">
    <source>
        <dbReference type="Pfam" id="PF07715"/>
    </source>
</evidence>
<evidence type="ECO:0000313" key="6">
    <source>
        <dbReference type="Proteomes" id="UP001500518"/>
    </source>
</evidence>
<keyword evidence="6" id="KW-1185">Reference proteome</keyword>
<comment type="similarity">
    <text evidence="2">Belongs to the TonB-dependent receptor family.</text>
</comment>
<evidence type="ECO:0000256" key="3">
    <source>
        <dbReference type="SAM" id="SignalP"/>
    </source>
</evidence>
<dbReference type="InterPro" id="IPR012910">
    <property type="entry name" value="Plug_dom"/>
</dbReference>
<accession>A0ABP9KFP3</accession>
<keyword evidence="1 3" id="KW-0732">Signal</keyword>
<feature type="signal peptide" evidence="3">
    <location>
        <begin position="1"/>
        <end position="22"/>
    </location>
</feature>
<feature type="chain" id="PRO_5047010067" description="TonB-dependent receptor plug domain-containing protein" evidence="3">
    <location>
        <begin position="23"/>
        <end position="206"/>
    </location>
</feature>
<evidence type="ECO:0000256" key="2">
    <source>
        <dbReference type="PROSITE-ProRule" id="PRU01360"/>
    </source>
</evidence>
<dbReference type="Pfam" id="PF07715">
    <property type="entry name" value="Plug"/>
    <property type="match status" value="1"/>
</dbReference>
<dbReference type="PANTHER" id="PTHR30069">
    <property type="entry name" value="TONB-DEPENDENT OUTER MEMBRANE RECEPTOR"/>
    <property type="match status" value="1"/>
</dbReference>
<dbReference type="InterPro" id="IPR039426">
    <property type="entry name" value="TonB-dep_rcpt-like"/>
</dbReference>
<dbReference type="InterPro" id="IPR037066">
    <property type="entry name" value="Plug_dom_sf"/>
</dbReference>
<organism evidence="5 6">
    <name type="scientific">Erythrobacter westpacificensis</name>
    <dbReference type="NCBI Taxonomy" id="1055231"/>
    <lineage>
        <taxon>Bacteria</taxon>
        <taxon>Pseudomonadati</taxon>
        <taxon>Pseudomonadota</taxon>
        <taxon>Alphaproteobacteria</taxon>
        <taxon>Sphingomonadales</taxon>
        <taxon>Erythrobacteraceae</taxon>
        <taxon>Erythrobacter/Porphyrobacter group</taxon>
        <taxon>Erythrobacter</taxon>
    </lineage>
</organism>
<comment type="caution">
    <text evidence="5">The sequence shown here is derived from an EMBL/GenBank/DDBJ whole genome shotgun (WGS) entry which is preliminary data.</text>
</comment>
<dbReference type="PANTHER" id="PTHR30069:SF29">
    <property type="entry name" value="HEMOGLOBIN AND HEMOGLOBIN-HAPTOGLOBIN-BINDING PROTEIN 1-RELATED"/>
    <property type="match status" value="1"/>
</dbReference>
<dbReference type="RefSeq" id="WP_346033029.1">
    <property type="nucleotide sequence ID" value="NZ_BAABHV010000010.1"/>
</dbReference>
<keyword evidence="2" id="KW-1134">Transmembrane beta strand</keyword>
<protein>
    <recommendedName>
        <fullName evidence="4">TonB-dependent receptor plug domain-containing protein</fullName>
    </recommendedName>
</protein>
<comment type="subcellular location">
    <subcellularLocation>
        <location evidence="2">Cell outer membrane</location>
        <topology evidence="2">Multi-pass membrane protein</topology>
    </subcellularLocation>
</comment>